<feature type="domain" description="BAAT/Acyl-CoA thioester hydrolase C-terminal" evidence="5">
    <location>
        <begin position="205"/>
        <end position="410"/>
    </location>
</feature>
<comment type="similarity">
    <text evidence="1">Belongs to the C/M/P thioester hydrolase family.</text>
</comment>
<sequence length="417" mass="44923">MAQLTATPRSALADTPVSISASGLAPSQPVTLKALLTDESGVKFEAVAFYRANEAGVVDLEQASALGGSYTGVWPMGLFCTLKPEKMFHRLLKRDVMNSPFRVQINLFSSFELNPPPAMAPVASCTVERWYTTPGMQRFPIKTGRVRGTLFLPAGPGPFPGVIDMFGGAGGLFEFRASLLASRGFAVLALALFAYEDLPKNLTEVDLEYYEEACKLLLQHPKVRGPGLGVIGLSKGSEIALAMYTFLEQIVAAVCINGATAVIGAPVRFRDVHIPAVPYAVEKFCISDTGAMSTLLLFQELEDKYQTHAIPLEKAQGHVLFVVGEDDHSVNSKSLAERAIARAKQHGKNNCALLSYPGAGHLIQPPGTPLCCVSIIRGQNLAWGGEAKAHAKAQEHSWTEIQKFFKLHLGATGRSKL</sequence>
<feature type="active site" description="Charge relay system" evidence="3">
    <location>
        <position position="361"/>
    </location>
</feature>
<reference evidence="6" key="2">
    <citation type="submission" date="2025-09" db="UniProtKB">
        <authorList>
            <consortium name="Ensembl"/>
        </authorList>
    </citation>
    <scope>IDENTIFICATION</scope>
</reference>
<evidence type="ECO:0000259" key="5">
    <source>
        <dbReference type="Pfam" id="PF08840"/>
    </source>
</evidence>
<dbReference type="PIRSF" id="PIRSF016521">
    <property type="entry name" value="Acyl-CoA_hydro"/>
    <property type="match status" value="1"/>
</dbReference>
<dbReference type="GO" id="GO:0047617">
    <property type="term" value="F:fatty acyl-CoA hydrolase activity"/>
    <property type="evidence" value="ECO:0007669"/>
    <property type="project" value="TreeGrafter"/>
</dbReference>
<dbReference type="InterPro" id="IPR006862">
    <property type="entry name" value="Thio_Ohase/aa_AcTrfase"/>
</dbReference>
<evidence type="ECO:0000313" key="7">
    <source>
        <dbReference type="Proteomes" id="UP000694545"/>
    </source>
</evidence>
<dbReference type="InterPro" id="IPR014940">
    <property type="entry name" value="BAAT_C"/>
</dbReference>
<dbReference type="Proteomes" id="UP000694545">
    <property type="component" value="Unplaced"/>
</dbReference>
<dbReference type="Gene3D" id="3.40.50.1820">
    <property type="entry name" value="alpha/beta hydrolase"/>
    <property type="match status" value="1"/>
</dbReference>
<evidence type="ECO:0000313" key="6">
    <source>
        <dbReference type="Ensembl" id="ENSVKKP00000003169.1"/>
    </source>
</evidence>
<dbReference type="InterPro" id="IPR029058">
    <property type="entry name" value="AB_hydrolase_fold"/>
</dbReference>
<keyword evidence="2" id="KW-0276">Fatty acid metabolism</keyword>
<evidence type="ECO:0000256" key="1">
    <source>
        <dbReference type="ARBA" id="ARBA00006538"/>
    </source>
</evidence>
<dbReference type="Pfam" id="PF08840">
    <property type="entry name" value="BAAT_C"/>
    <property type="match status" value="1"/>
</dbReference>
<dbReference type="FunFam" id="2.60.40.2240:FF:000001">
    <property type="entry name" value="acyl-coenzyme A thioesterase 4"/>
    <property type="match status" value="1"/>
</dbReference>
<evidence type="ECO:0000256" key="2">
    <source>
        <dbReference type="ARBA" id="ARBA00022832"/>
    </source>
</evidence>
<dbReference type="FunFam" id="3.40.50.1820:FF:000024">
    <property type="entry name" value="acyl-coenzyme A thioesterase 4"/>
    <property type="match status" value="1"/>
</dbReference>
<dbReference type="InterPro" id="IPR042490">
    <property type="entry name" value="Thio_Ohase/BAAT_N"/>
</dbReference>
<dbReference type="OrthoDB" id="6347013at2759"/>
<dbReference type="OMA" id="NKHALLP"/>
<evidence type="ECO:0000259" key="4">
    <source>
        <dbReference type="Pfam" id="PF04775"/>
    </source>
</evidence>
<dbReference type="SUPFAM" id="SSF53474">
    <property type="entry name" value="alpha/beta-Hydrolases"/>
    <property type="match status" value="1"/>
</dbReference>
<proteinExistence type="inferred from homology"/>
<dbReference type="InterPro" id="IPR016662">
    <property type="entry name" value="Acyl-CoA_thioEstase_long-chain"/>
</dbReference>
<dbReference type="GO" id="GO:0005777">
    <property type="term" value="C:peroxisome"/>
    <property type="evidence" value="ECO:0007669"/>
    <property type="project" value="TreeGrafter"/>
</dbReference>
<keyword evidence="7" id="KW-1185">Reference proteome</keyword>
<evidence type="ECO:0008006" key="8">
    <source>
        <dbReference type="Google" id="ProtNLM"/>
    </source>
</evidence>
<evidence type="ECO:0000256" key="3">
    <source>
        <dbReference type="PIRSR" id="PIRSR016521-1"/>
    </source>
</evidence>
<dbReference type="GO" id="GO:0006631">
    <property type="term" value="P:fatty acid metabolic process"/>
    <property type="evidence" value="ECO:0007669"/>
    <property type="project" value="UniProtKB-KW"/>
</dbReference>
<dbReference type="KEGG" id="vko:123021162"/>
<dbReference type="PANTHER" id="PTHR10824:SF18">
    <property type="entry name" value="BILE ACID-COA:AMINO ACID N-ACYLTRANSFERASE"/>
    <property type="match status" value="1"/>
</dbReference>
<dbReference type="PANTHER" id="PTHR10824">
    <property type="entry name" value="ACYL-COENZYME A THIOESTERASE-RELATED"/>
    <property type="match status" value="1"/>
</dbReference>
<protein>
    <recommendedName>
        <fullName evidence="8">Bile acid-CoA:amino acid N-acyltransferase</fullName>
    </recommendedName>
</protein>
<dbReference type="GeneID" id="123021162"/>
<dbReference type="GO" id="GO:0006637">
    <property type="term" value="P:acyl-CoA metabolic process"/>
    <property type="evidence" value="ECO:0007669"/>
    <property type="project" value="InterPro"/>
</dbReference>
<dbReference type="Pfam" id="PF04775">
    <property type="entry name" value="Bile_Hydr_Trans"/>
    <property type="match status" value="1"/>
</dbReference>
<dbReference type="Gene3D" id="2.60.40.2240">
    <property type="entry name" value="Acyl-CoA thioester hydrolase/BAAT N-terminal domain"/>
    <property type="match status" value="1"/>
</dbReference>
<organism evidence="6 7">
    <name type="scientific">Varanus komodoensis</name>
    <name type="common">Komodo dragon</name>
    <dbReference type="NCBI Taxonomy" id="61221"/>
    <lineage>
        <taxon>Eukaryota</taxon>
        <taxon>Metazoa</taxon>
        <taxon>Chordata</taxon>
        <taxon>Craniata</taxon>
        <taxon>Vertebrata</taxon>
        <taxon>Euteleostomi</taxon>
        <taxon>Lepidosauria</taxon>
        <taxon>Squamata</taxon>
        <taxon>Bifurcata</taxon>
        <taxon>Unidentata</taxon>
        <taxon>Episquamata</taxon>
        <taxon>Toxicofera</taxon>
        <taxon>Anguimorpha</taxon>
        <taxon>Paleoanguimorpha</taxon>
        <taxon>Varanoidea</taxon>
        <taxon>Varanidae</taxon>
        <taxon>Varanus</taxon>
    </lineage>
</organism>
<reference evidence="6" key="1">
    <citation type="submission" date="2025-08" db="UniProtKB">
        <authorList>
            <consortium name="Ensembl"/>
        </authorList>
    </citation>
    <scope>IDENTIFICATION</scope>
</reference>
<feature type="active site" description="Charge relay system" evidence="3">
    <location>
        <position position="234"/>
    </location>
</feature>
<feature type="domain" description="Acyl-CoA thioester hydrolase/bile acid-CoA amino acid N-acetyltransferase" evidence="4">
    <location>
        <begin position="14"/>
        <end position="142"/>
    </location>
</feature>
<dbReference type="AlphaFoldDB" id="A0A8D2IWL4"/>
<dbReference type="RefSeq" id="XP_044281606.1">
    <property type="nucleotide sequence ID" value="XM_044425671.1"/>
</dbReference>
<dbReference type="Ensembl" id="ENSVKKT00000003258.1">
    <property type="protein sequence ID" value="ENSVKKP00000003169.1"/>
    <property type="gene ID" value="ENSVKKG00000002451.1"/>
</dbReference>
<feature type="active site" description="Charge relay system" evidence="3">
    <location>
        <position position="327"/>
    </location>
</feature>
<gene>
    <name evidence="6" type="primary">LOC123021162</name>
</gene>
<name>A0A8D2IWL4_VARKO</name>
<accession>A0A8D2IWL4</accession>
<keyword evidence="2" id="KW-0443">Lipid metabolism</keyword>